<name>U6JV28_9EIME</name>
<dbReference type="AlphaFoldDB" id="U6JV28"/>
<accession>U6JV28</accession>
<dbReference type="OrthoDB" id="10646271at2759"/>
<reference evidence="2" key="1">
    <citation type="submission" date="2013-10" db="EMBL/GenBank/DDBJ databases">
        <title>Genomic analysis of the causative agents of coccidiosis in chickens.</title>
        <authorList>
            <person name="Reid A.J."/>
            <person name="Blake D."/>
            <person name="Billington K."/>
            <person name="Browne H."/>
            <person name="Dunn M."/>
            <person name="Hung S."/>
            <person name="Kawahara F."/>
            <person name="Miranda-Saavedra D."/>
            <person name="Mourier T."/>
            <person name="Nagra H."/>
            <person name="Otto T.D."/>
            <person name="Rawlings N."/>
            <person name="Sanchez A."/>
            <person name="Sanders M."/>
            <person name="Subramaniam C."/>
            <person name="Tay Y."/>
            <person name="Dear P."/>
            <person name="Doerig C."/>
            <person name="Gruber A."/>
            <person name="Parkinson J."/>
            <person name="Shirley M."/>
            <person name="Wan K.L."/>
            <person name="Berriman M."/>
            <person name="Tomley F."/>
            <person name="Pain A."/>
        </authorList>
    </citation>
    <scope>NUCLEOTIDE SEQUENCE [LARGE SCALE GENOMIC DNA]</scope>
    <source>
        <strain evidence="2">Houghton</strain>
    </source>
</reference>
<reference evidence="2" key="2">
    <citation type="submission" date="2013-10" db="EMBL/GenBank/DDBJ databases">
        <authorList>
            <person name="Aslett M."/>
        </authorList>
    </citation>
    <scope>NUCLEOTIDE SEQUENCE [LARGE SCALE GENOMIC DNA]</scope>
    <source>
        <strain evidence="2">Houghton</strain>
    </source>
</reference>
<gene>
    <name evidence="2" type="ORF">EMH_0086120</name>
</gene>
<feature type="compositionally biased region" description="Basic and acidic residues" evidence="1">
    <location>
        <begin position="92"/>
        <end position="120"/>
    </location>
</feature>
<dbReference type="Proteomes" id="UP000030744">
    <property type="component" value="Unassembled WGS sequence"/>
</dbReference>
<evidence type="ECO:0000313" key="2">
    <source>
        <dbReference type="EMBL" id="CDJ27348.1"/>
    </source>
</evidence>
<dbReference type="GeneID" id="25382941"/>
<feature type="region of interest" description="Disordered" evidence="1">
    <location>
        <begin position="71"/>
        <end position="120"/>
    </location>
</feature>
<protein>
    <submittedName>
        <fullName evidence="2">Uncharacterized protein</fullName>
    </submittedName>
</protein>
<sequence>MVMEEAALSLWERLHAAGGDDEESEGPNAVTTVRQFRVYSPASPQELRRLERGYAAYLGWEAAAGTPLQLLQLGDRKRQTEDQQQQQQQQQQHEHQQQQQQHEHQQQQQQQHEHQQEQHH</sequence>
<keyword evidence="3" id="KW-1185">Reference proteome</keyword>
<proteinExistence type="predicted"/>
<dbReference type="RefSeq" id="XP_013349926.1">
    <property type="nucleotide sequence ID" value="XM_013494472.1"/>
</dbReference>
<organism evidence="2 3">
    <name type="scientific">Eimeria mitis</name>
    <dbReference type="NCBI Taxonomy" id="44415"/>
    <lineage>
        <taxon>Eukaryota</taxon>
        <taxon>Sar</taxon>
        <taxon>Alveolata</taxon>
        <taxon>Apicomplexa</taxon>
        <taxon>Conoidasida</taxon>
        <taxon>Coccidia</taxon>
        <taxon>Eucoccidiorida</taxon>
        <taxon>Eimeriorina</taxon>
        <taxon>Eimeriidae</taxon>
        <taxon>Eimeria</taxon>
    </lineage>
</organism>
<dbReference type="VEuPathDB" id="ToxoDB:EMH_0086120"/>
<evidence type="ECO:0000313" key="3">
    <source>
        <dbReference type="Proteomes" id="UP000030744"/>
    </source>
</evidence>
<dbReference type="EMBL" id="HG679412">
    <property type="protein sequence ID" value="CDJ27348.1"/>
    <property type="molecule type" value="Genomic_DNA"/>
</dbReference>
<evidence type="ECO:0000256" key="1">
    <source>
        <dbReference type="SAM" id="MobiDB-lite"/>
    </source>
</evidence>